<feature type="signal peptide" evidence="1">
    <location>
        <begin position="1"/>
        <end position="20"/>
    </location>
</feature>
<reference evidence="3 4" key="2">
    <citation type="journal article" date="2012" name="Environ. Microbiol.">
        <title>Characterization of the first alginolytic operons in a marine bacterium: from their emergence in marine Flavobacteriia to their independent transfers to marine Proteobacteria and human gut Bacteroides.</title>
        <authorList>
            <person name="Thomas F."/>
            <person name="Barbeyron T."/>
            <person name="Tonon T."/>
            <person name="Genicot S."/>
            <person name="Czjzek M."/>
            <person name="Michel G."/>
        </authorList>
    </citation>
    <scope>NUCLEOTIDE SEQUENCE [LARGE SCALE GENOMIC DNA]</scope>
    <source>
        <strain evidence="4">DSM 12802 / CCUG 47099 / CIP 106680 / NCIMB 13871 / Dsij</strain>
    </source>
</reference>
<dbReference type="Pfam" id="PF21347">
    <property type="entry name" value="DUF3108_like"/>
    <property type="match status" value="1"/>
</dbReference>
<proteinExistence type="predicted"/>
<evidence type="ECO:0000256" key="1">
    <source>
        <dbReference type="SAM" id="SignalP"/>
    </source>
</evidence>
<reference evidence="4" key="1">
    <citation type="submission" date="2009-07" db="EMBL/GenBank/DDBJ databases">
        <title>Complete genome sequence of Zobellia galactanivorans Dsij.</title>
        <authorList>
            <consortium name="Genoscope - CEA"/>
        </authorList>
    </citation>
    <scope>NUCLEOTIDE SEQUENCE [LARGE SCALE GENOMIC DNA]</scope>
    <source>
        <strain evidence="4">DSM 12802 / CCUG 47099 / CIP 106680 / NCIMB 13871 / Dsij</strain>
    </source>
</reference>
<dbReference type="RefSeq" id="WP_013992303.1">
    <property type="nucleotide sequence ID" value="NC_015844.1"/>
</dbReference>
<evidence type="ECO:0000313" key="3">
    <source>
        <dbReference type="EMBL" id="CAZ94991.1"/>
    </source>
</evidence>
<dbReference type="AlphaFoldDB" id="G0LA24"/>
<evidence type="ECO:0000259" key="2">
    <source>
        <dbReference type="Pfam" id="PF21347"/>
    </source>
</evidence>
<accession>G0LA24</accession>
<protein>
    <submittedName>
        <fullName evidence="3">Conserved hypothetical periplasmic protein</fullName>
    </submittedName>
</protein>
<dbReference type="HOGENOM" id="CLU_103767_0_0_10"/>
<dbReference type="Gene3D" id="2.40.360.20">
    <property type="match status" value="1"/>
</dbReference>
<dbReference type="PATRIC" id="fig|63186.3.peg.917"/>
<dbReference type="EMBL" id="FP476056">
    <property type="protein sequence ID" value="CAZ94991.1"/>
    <property type="molecule type" value="Genomic_DNA"/>
</dbReference>
<organism evidence="3 4">
    <name type="scientific">Zobellia galactanivorans (strain DSM 12802 / CCUG 47099 / CIP 106680 / NCIMB 13871 / Dsij)</name>
    <dbReference type="NCBI Taxonomy" id="63186"/>
    <lineage>
        <taxon>Bacteria</taxon>
        <taxon>Pseudomonadati</taxon>
        <taxon>Bacteroidota</taxon>
        <taxon>Flavobacteriia</taxon>
        <taxon>Flavobacteriales</taxon>
        <taxon>Flavobacteriaceae</taxon>
        <taxon>Zobellia</taxon>
    </lineage>
</organism>
<keyword evidence="4" id="KW-1185">Reference proteome</keyword>
<dbReference type="OrthoDB" id="665223at2"/>
<name>G0LA24_ZOBGA</name>
<feature type="domain" description="DUF3108" evidence="2">
    <location>
        <begin position="31"/>
        <end position="227"/>
    </location>
</feature>
<dbReference type="KEGG" id="zga:ZOBELLIA_933"/>
<feature type="chain" id="PRO_5003402332" evidence="1">
    <location>
        <begin position="21"/>
        <end position="232"/>
    </location>
</feature>
<keyword evidence="1" id="KW-0732">Signal</keyword>
<dbReference type="Proteomes" id="UP000008898">
    <property type="component" value="Chromosome"/>
</dbReference>
<dbReference type="STRING" id="63186.ZOBELLIA_933"/>
<dbReference type="InterPro" id="IPR049279">
    <property type="entry name" value="DUF3108-like"/>
</dbReference>
<gene>
    <name evidence="3" type="ordered locus">zobellia_933</name>
</gene>
<evidence type="ECO:0000313" key="4">
    <source>
        <dbReference type="Proteomes" id="UP000008898"/>
    </source>
</evidence>
<sequence length="232" mass="25999">MKTALLTTVFCLIVTTVTFAQDSCSKFYPLEEGSSFEYTNYDKKEKVEGSVHYTITEVRSEGAASVATFDMKYKDKKGKDLFESNYSFSCENGLVTIDYKSLFPSQMMQQYTEMGLEMDISGTDIELPNDLSVGQQLADANVTVAMSMSGINMNVSVDQTNRKVEKRENVTTPAGTFDCYLITENHMTKTMGATIETSTKLWLAEGIGMVRQEAYKKNGTLMSRTELTRFTK</sequence>